<evidence type="ECO:0000256" key="8">
    <source>
        <dbReference type="ARBA" id="ARBA00022741"/>
    </source>
</evidence>
<dbReference type="InterPro" id="IPR050154">
    <property type="entry name" value="UbiB_kinase"/>
</dbReference>
<evidence type="ECO:0000256" key="11">
    <source>
        <dbReference type="ARBA" id="ARBA00022989"/>
    </source>
</evidence>
<evidence type="ECO:0000256" key="12">
    <source>
        <dbReference type="ARBA" id="ARBA00023136"/>
    </source>
</evidence>
<evidence type="ECO:0000256" key="5">
    <source>
        <dbReference type="ARBA" id="ARBA00022679"/>
    </source>
</evidence>
<keyword evidence="11 13" id="KW-1133">Transmembrane helix</keyword>
<reference evidence="15" key="2">
    <citation type="submission" date="2021-04" db="EMBL/GenBank/DDBJ databases">
        <authorList>
            <person name="Karlyshev A.V."/>
        </authorList>
    </citation>
    <scope>NUCLEOTIDE SEQUENCE</scope>
    <source>
        <strain evidence="15">LMG 29479</strain>
    </source>
</reference>
<accession>A0A8J7VSY1</accession>
<dbReference type="AlphaFoldDB" id="A0A8J7VSY1"/>
<dbReference type="GO" id="GO:0006744">
    <property type="term" value="P:ubiquinone biosynthetic process"/>
    <property type="evidence" value="ECO:0007669"/>
    <property type="project" value="UniProtKB-UniPathway"/>
</dbReference>
<dbReference type="UniPathway" id="UPA00232"/>
<keyword evidence="3" id="KW-1003">Cell membrane</keyword>
<sequence length="558" mass="63022">MQPWLRVLRILRVVARYRLDALLDGTPLERWIALVRPFVPKASPEVQALSRGARLRMVLQELGPIFVKFGQILSTRRDIVPPDIADELSHLQDRVAPFPGEVARSLVERALGQPVEVLYERFDTEPLASASIAQVHAACLPGRDGLPGREVVVKVVRPGIARQIDADIALLRGLATVAQRHHPNADKIRPLEVVAEIEATLAAELDLQREGANASVLRRKWLGSDDLYVPEVFWSHTAERVLTLERVYGIPSDDVARLDAAGIDRKRLAAKGVRVFYTQVFRDNFFHADAHAGNIWVDTDPARRDNPRFIALDFGIMGQLSQEDQYYLAENFSAIFHQDYRRIAELHVEAGWMPGHIRIDELEAATRAVCEPYFTRPLSEISLGEVLMKLFRTARRYELTIQPQLILLQKTLLNIEGVGRLLDPQLDIWAEARPVLDRILRERYSPKQILKELRRRMPELVTRGPEIPHLLNQWLTQQVEGRHELRMRSVDLQRIAAMAEVAQRHVVYSIAGAGLLITGAVLLAFESGGPAWWGVPVASWVCGAGAFGAFFAAWPRRR</sequence>
<dbReference type="NCBIfam" id="TIGR01982">
    <property type="entry name" value="UbiB"/>
    <property type="match status" value="1"/>
</dbReference>
<evidence type="ECO:0000313" key="15">
    <source>
        <dbReference type="EMBL" id="MBR0561481.1"/>
    </source>
</evidence>
<keyword evidence="10" id="KW-0067">ATP-binding</keyword>
<dbReference type="GO" id="GO:0016301">
    <property type="term" value="F:kinase activity"/>
    <property type="evidence" value="ECO:0007669"/>
    <property type="project" value="UniProtKB-KW"/>
</dbReference>
<reference evidence="16 17" key="1">
    <citation type="journal article" date="2021" name="Microbiol. Resour. Announc.">
        <title>Draft Genome Sequence of Coralloluteibacterium stylophorae LMG 29479T.</title>
        <authorList>
            <person name="Karlyshev A.V."/>
            <person name="Kudryashova E.B."/>
            <person name="Ariskina E.V."/>
            <person name="Conroy A.P."/>
            <person name="Abidueva E.Y."/>
        </authorList>
    </citation>
    <scope>NUCLEOTIDE SEQUENCE [LARGE SCALE GENOMIC DNA]</scope>
    <source>
        <strain evidence="16 17">LMG 29479</strain>
    </source>
</reference>
<keyword evidence="9" id="KW-0418">Kinase</keyword>
<evidence type="ECO:0000256" key="9">
    <source>
        <dbReference type="ARBA" id="ARBA00022777"/>
    </source>
</evidence>
<keyword evidence="12 13" id="KW-0472">Membrane</keyword>
<dbReference type="InterPro" id="IPR004147">
    <property type="entry name" value="ABC1_dom"/>
</dbReference>
<evidence type="ECO:0000256" key="3">
    <source>
        <dbReference type="ARBA" id="ARBA00022475"/>
    </source>
</evidence>
<evidence type="ECO:0000313" key="16">
    <source>
        <dbReference type="EMBL" id="MBS7457459.1"/>
    </source>
</evidence>
<dbReference type="InterPro" id="IPR010232">
    <property type="entry name" value="UbiB"/>
</dbReference>
<dbReference type="EMBL" id="JAGQFT020000005">
    <property type="protein sequence ID" value="MBS7457459.1"/>
    <property type="molecule type" value="Genomic_DNA"/>
</dbReference>
<feature type="domain" description="ABC1 atypical kinase-like" evidence="14">
    <location>
        <begin position="91"/>
        <end position="347"/>
    </location>
</feature>
<evidence type="ECO:0000256" key="1">
    <source>
        <dbReference type="ARBA" id="ARBA00005020"/>
    </source>
</evidence>
<dbReference type="SUPFAM" id="SSF56112">
    <property type="entry name" value="Protein kinase-like (PK-like)"/>
    <property type="match status" value="1"/>
</dbReference>
<dbReference type="PANTHER" id="PTHR10566:SF113">
    <property type="entry name" value="PROTEIN ACTIVITY OF BC1 COMPLEX KINASE 7, CHLOROPLASTIC"/>
    <property type="match status" value="1"/>
</dbReference>
<dbReference type="PANTHER" id="PTHR10566">
    <property type="entry name" value="CHAPERONE-ACTIVITY OF BC1 COMPLEX CABC1 -RELATED"/>
    <property type="match status" value="1"/>
</dbReference>
<name>A0A8J7VSY1_9GAMM</name>
<evidence type="ECO:0000256" key="13">
    <source>
        <dbReference type="SAM" id="Phobius"/>
    </source>
</evidence>
<keyword evidence="4" id="KW-0997">Cell inner membrane</keyword>
<keyword evidence="6" id="KW-0831">Ubiquinone biosynthesis</keyword>
<dbReference type="NCBIfam" id="NF003404">
    <property type="entry name" value="PRK04750.1"/>
    <property type="match status" value="1"/>
</dbReference>
<keyword evidence="8" id="KW-0547">Nucleotide-binding</keyword>
<comment type="caution">
    <text evidence="15">The sequence shown here is derived from an EMBL/GenBank/DDBJ whole genome shotgun (WGS) entry which is preliminary data.</text>
</comment>
<evidence type="ECO:0000256" key="10">
    <source>
        <dbReference type="ARBA" id="ARBA00022840"/>
    </source>
</evidence>
<evidence type="ECO:0000256" key="4">
    <source>
        <dbReference type="ARBA" id="ARBA00022519"/>
    </source>
</evidence>
<dbReference type="Pfam" id="PF03109">
    <property type="entry name" value="ABC1"/>
    <property type="match status" value="1"/>
</dbReference>
<feature type="transmembrane region" description="Helical" evidence="13">
    <location>
        <begin position="531"/>
        <end position="554"/>
    </location>
</feature>
<feature type="transmembrane region" description="Helical" evidence="13">
    <location>
        <begin position="506"/>
        <end position="525"/>
    </location>
</feature>
<dbReference type="CDD" id="cd13972">
    <property type="entry name" value="UbiB"/>
    <property type="match status" value="1"/>
</dbReference>
<dbReference type="Proteomes" id="UP000675747">
    <property type="component" value="Unassembled WGS sequence"/>
</dbReference>
<dbReference type="GO" id="GO:0005524">
    <property type="term" value="F:ATP binding"/>
    <property type="evidence" value="ECO:0007669"/>
    <property type="project" value="UniProtKB-KW"/>
</dbReference>
<evidence type="ECO:0000256" key="6">
    <source>
        <dbReference type="ARBA" id="ARBA00022688"/>
    </source>
</evidence>
<comment type="pathway">
    <text evidence="1">Cofactor biosynthesis; ubiquinone biosynthesis [regulation].</text>
</comment>
<comment type="similarity">
    <text evidence="2">Belongs to the protein kinase superfamily. ADCK protein kinase family.</text>
</comment>
<keyword evidence="5" id="KW-0808">Transferase</keyword>
<dbReference type="InterPro" id="IPR045308">
    <property type="entry name" value="UbiB_bact"/>
</dbReference>
<gene>
    <name evidence="15" type="primary">ubiB</name>
    <name evidence="16" type="ORF">KB893_009965</name>
    <name evidence="15" type="ORF">KB893_02930</name>
</gene>
<evidence type="ECO:0000259" key="14">
    <source>
        <dbReference type="Pfam" id="PF03109"/>
    </source>
</evidence>
<keyword evidence="7 13" id="KW-0812">Transmembrane</keyword>
<dbReference type="InterPro" id="IPR011009">
    <property type="entry name" value="Kinase-like_dom_sf"/>
</dbReference>
<protein>
    <submittedName>
        <fullName evidence="15">Ubiquinone biosynthesis regulatory protein kinase UbiB</fullName>
    </submittedName>
</protein>
<evidence type="ECO:0000313" key="17">
    <source>
        <dbReference type="Proteomes" id="UP000675747"/>
    </source>
</evidence>
<evidence type="ECO:0000256" key="2">
    <source>
        <dbReference type="ARBA" id="ARBA00009670"/>
    </source>
</evidence>
<proteinExistence type="inferred from homology"/>
<organism evidence="15">
    <name type="scientific">Coralloluteibacterium stylophorae</name>
    <dbReference type="NCBI Taxonomy" id="1776034"/>
    <lineage>
        <taxon>Bacteria</taxon>
        <taxon>Pseudomonadati</taxon>
        <taxon>Pseudomonadota</taxon>
        <taxon>Gammaproteobacteria</taxon>
        <taxon>Lysobacterales</taxon>
        <taxon>Lysobacteraceae</taxon>
        <taxon>Coralloluteibacterium</taxon>
    </lineage>
</organism>
<keyword evidence="17" id="KW-1185">Reference proteome</keyword>
<keyword evidence="15" id="KW-0830">Ubiquinone</keyword>
<evidence type="ECO:0000256" key="7">
    <source>
        <dbReference type="ARBA" id="ARBA00022692"/>
    </source>
</evidence>
<dbReference type="RefSeq" id="WP_211925477.1">
    <property type="nucleotide sequence ID" value="NZ_JAGQFT020000005.1"/>
</dbReference>
<dbReference type="EMBL" id="JAGQFT010000011">
    <property type="protein sequence ID" value="MBR0561481.1"/>
    <property type="molecule type" value="Genomic_DNA"/>
</dbReference>